<dbReference type="RefSeq" id="WP_135501626.1">
    <property type="nucleotide sequence ID" value="NZ_CP181055.1"/>
</dbReference>
<feature type="chain" id="PRO_5031122386" evidence="5">
    <location>
        <begin position="26"/>
        <end position="263"/>
    </location>
</feature>
<protein>
    <submittedName>
        <fullName evidence="7">Cell wall-associated NlpC family hydrolase</fullName>
    </submittedName>
</protein>
<keyword evidence="2" id="KW-0645">Protease</keyword>
<name>A0A7W8CRX7_9BACL</name>
<dbReference type="Gene3D" id="3.90.1720.10">
    <property type="entry name" value="endopeptidase domain like (from Nostoc punctiforme)"/>
    <property type="match status" value="1"/>
</dbReference>
<comment type="caution">
    <text evidence="7">The sequence shown here is derived from an EMBL/GenBank/DDBJ whole genome shotgun (WGS) entry which is preliminary data.</text>
</comment>
<dbReference type="PANTHER" id="PTHR47053:SF1">
    <property type="entry name" value="MUREIN DD-ENDOPEPTIDASE MEPH-RELATED"/>
    <property type="match status" value="1"/>
</dbReference>
<keyword evidence="3 7" id="KW-0378">Hydrolase</keyword>
<keyword evidence="5" id="KW-0732">Signal</keyword>
<evidence type="ECO:0000256" key="1">
    <source>
        <dbReference type="ARBA" id="ARBA00007074"/>
    </source>
</evidence>
<keyword evidence="8" id="KW-1185">Reference proteome</keyword>
<dbReference type="OrthoDB" id="9813368at2"/>
<dbReference type="Proteomes" id="UP000525923">
    <property type="component" value="Unassembled WGS sequence"/>
</dbReference>
<gene>
    <name evidence="7" type="ORF">HNQ44_000827</name>
</gene>
<dbReference type="SMART" id="SM00287">
    <property type="entry name" value="SH3b"/>
    <property type="match status" value="1"/>
</dbReference>
<evidence type="ECO:0000256" key="3">
    <source>
        <dbReference type="ARBA" id="ARBA00022801"/>
    </source>
</evidence>
<evidence type="ECO:0000256" key="5">
    <source>
        <dbReference type="SAM" id="SignalP"/>
    </source>
</evidence>
<dbReference type="Pfam" id="PF00877">
    <property type="entry name" value="NLPC_P60"/>
    <property type="match status" value="1"/>
</dbReference>
<dbReference type="Gene3D" id="2.30.30.40">
    <property type="entry name" value="SH3 Domains"/>
    <property type="match status" value="1"/>
</dbReference>
<evidence type="ECO:0000313" key="8">
    <source>
        <dbReference type="Proteomes" id="UP000525923"/>
    </source>
</evidence>
<keyword evidence="4" id="KW-0788">Thiol protease</keyword>
<proteinExistence type="inferred from homology"/>
<evidence type="ECO:0000256" key="2">
    <source>
        <dbReference type="ARBA" id="ARBA00022670"/>
    </source>
</evidence>
<dbReference type="EMBL" id="JACHHE010000002">
    <property type="protein sequence ID" value="MBB5179403.1"/>
    <property type="molecule type" value="Genomic_DNA"/>
</dbReference>
<dbReference type="SUPFAM" id="SSF54001">
    <property type="entry name" value="Cysteine proteinases"/>
    <property type="match status" value="1"/>
</dbReference>
<evidence type="ECO:0000256" key="4">
    <source>
        <dbReference type="ARBA" id="ARBA00022807"/>
    </source>
</evidence>
<comment type="similarity">
    <text evidence="1">Belongs to the peptidase C40 family.</text>
</comment>
<feature type="domain" description="NlpC/P60" evidence="6">
    <location>
        <begin position="144"/>
        <end position="263"/>
    </location>
</feature>
<dbReference type="GO" id="GO:0008234">
    <property type="term" value="F:cysteine-type peptidase activity"/>
    <property type="evidence" value="ECO:0007669"/>
    <property type="project" value="UniProtKB-KW"/>
</dbReference>
<organism evidence="7 8">
    <name type="scientific">Planococcus koreensis</name>
    <dbReference type="NCBI Taxonomy" id="112331"/>
    <lineage>
        <taxon>Bacteria</taxon>
        <taxon>Bacillati</taxon>
        <taxon>Bacillota</taxon>
        <taxon>Bacilli</taxon>
        <taxon>Bacillales</taxon>
        <taxon>Caryophanaceae</taxon>
        <taxon>Planococcus</taxon>
    </lineage>
</organism>
<dbReference type="Pfam" id="PF08239">
    <property type="entry name" value="SH3_3"/>
    <property type="match status" value="1"/>
</dbReference>
<feature type="signal peptide" evidence="5">
    <location>
        <begin position="1"/>
        <end position="25"/>
    </location>
</feature>
<dbReference type="InterPro" id="IPR003646">
    <property type="entry name" value="SH3-like_bac-type"/>
</dbReference>
<accession>A0A7W8CRX7</accession>
<evidence type="ECO:0000313" key="7">
    <source>
        <dbReference type="EMBL" id="MBB5179403.1"/>
    </source>
</evidence>
<dbReference type="PROSITE" id="PS51935">
    <property type="entry name" value="NLPC_P60"/>
    <property type="match status" value="1"/>
</dbReference>
<sequence length="263" mass="28119">MKKLVFTLLAASSLVFTNSATDAQAAFTSENNTTTTAYEAVQTLETNEVNEVVEVAAAKATAKSGTYKLKYNTNVRADAGTKYKVLKVAKKGATATATHQKKVGKQTWYKVKVSGKHGWVLSTLLTSTKKATAKKPTVVKASNSTVTSKAVSVGLSLKGTPYRFGGTTTAGFDCSGFTQYAFKQAGKSISRTTLGQFADSVTVSSPQPGDLIFFANTYRPGISHVGIYIGNGQWVHSGGKKAEVLSVNAPYWGDKFHSYKRLK</sequence>
<dbReference type="InterPro" id="IPR038765">
    <property type="entry name" value="Papain-like_cys_pep_sf"/>
</dbReference>
<dbReference type="GO" id="GO:0006508">
    <property type="term" value="P:proteolysis"/>
    <property type="evidence" value="ECO:0007669"/>
    <property type="project" value="UniProtKB-KW"/>
</dbReference>
<reference evidence="7 8" key="1">
    <citation type="submission" date="2020-08" db="EMBL/GenBank/DDBJ databases">
        <title>Genomic Encyclopedia of Type Strains, Phase IV (KMG-IV): sequencing the most valuable type-strain genomes for metagenomic binning, comparative biology and taxonomic classification.</title>
        <authorList>
            <person name="Goeker M."/>
        </authorList>
    </citation>
    <scope>NUCLEOTIDE SEQUENCE [LARGE SCALE GENOMIC DNA]</scope>
    <source>
        <strain evidence="7 8">DSM 15895</strain>
    </source>
</reference>
<dbReference type="PANTHER" id="PTHR47053">
    <property type="entry name" value="MUREIN DD-ENDOPEPTIDASE MEPH-RELATED"/>
    <property type="match status" value="1"/>
</dbReference>
<dbReference type="InterPro" id="IPR000064">
    <property type="entry name" value="NLP_P60_dom"/>
</dbReference>
<dbReference type="AlphaFoldDB" id="A0A7W8CRX7"/>
<dbReference type="InterPro" id="IPR051202">
    <property type="entry name" value="Peptidase_C40"/>
</dbReference>
<evidence type="ECO:0000259" key="6">
    <source>
        <dbReference type="PROSITE" id="PS51935"/>
    </source>
</evidence>